<dbReference type="Gene3D" id="3.40.50.150">
    <property type="entry name" value="Vaccinia Virus protein VP39"/>
    <property type="match status" value="1"/>
</dbReference>
<organism evidence="1 2">
    <name type="scientific">Roseovarius litoreus</name>
    <dbReference type="NCBI Taxonomy" id="1155722"/>
    <lineage>
        <taxon>Bacteria</taxon>
        <taxon>Pseudomonadati</taxon>
        <taxon>Pseudomonadota</taxon>
        <taxon>Alphaproteobacteria</taxon>
        <taxon>Rhodobacterales</taxon>
        <taxon>Roseobacteraceae</taxon>
        <taxon>Roseovarius</taxon>
    </lineage>
</organism>
<dbReference type="PANTHER" id="PTHR12993">
    <property type="entry name" value="N-ACETYLGLUCOSAMINYL-PHOSPHATIDYLINOSITOL DE-N-ACETYLASE-RELATED"/>
    <property type="match status" value="1"/>
</dbReference>
<dbReference type="PANTHER" id="PTHR12993:SF11">
    <property type="entry name" value="N-ACETYLGLUCOSAMINYL-PHOSPHATIDYLINOSITOL DE-N-ACETYLASE"/>
    <property type="match status" value="1"/>
</dbReference>
<evidence type="ECO:0000313" key="1">
    <source>
        <dbReference type="EMBL" id="SHM33842.1"/>
    </source>
</evidence>
<evidence type="ECO:0000313" key="2">
    <source>
        <dbReference type="Proteomes" id="UP000322545"/>
    </source>
</evidence>
<dbReference type="Proteomes" id="UP000322545">
    <property type="component" value="Unassembled WGS sequence"/>
</dbReference>
<reference evidence="1 2" key="1">
    <citation type="submission" date="2016-11" db="EMBL/GenBank/DDBJ databases">
        <authorList>
            <person name="Varghese N."/>
            <person name="Submissions S."/>
        </authorList>
    </citation>
    <scope>NUCLEOTIDE SEQUENCE [LARGE SCALE GENOMIC DNA]</scope>
    <source>
        <strain evidence="1 2">DSM 28249</strain>
    </source>
</reference>
<accession>A0A1M7HZ93</accession>
<sequence>MQSYDDVITSKGFLSDLKALNKTIAQSLTKAGLPVIINGNVCYSDKDEDFNKGTLSSLMEPKRKALVAMAQRSRCFVEVGIAGGHAVLLALHANPDLKAIGIDLAVQAKPSWPRVDIFVPAATEWLLKRFPDRFSFVKQDAIDGLREVASAPAFGPVDMIHLDGGKLNRMDELAAIWPALAERGYLMQGDYKNGNVRASTRAMIQCGLAREVPEEDLPPMRHRTFKVVEIGPSVLAQSVRLQDFRGKRVLLCTAHQDDELLFAGGLLSKIARKAQVHVTCFFRPMKGRADSDTRIAAMQRLCAEVGVSCTQYPFAVEAPYRRLRRYIAQDDTDGAAPVSLLRPLESHGLYPTLLETAISTLRLYEPDIVITHNPVGEYGHLEHIFLHRTMMEAARRANITTLLTFGAGQEHRAGLSVTYDTRRKKRLFKHYRPQWDGLKMYDFALDPERFVREPLFPT</sequence>
<dbReference type="Pfam" id="PF02585">
    <property type="entry name" value="PIG-L"/>
    <property type="match status" value="1"/>
</dbReference>
<gene>
    <name evidence="1" type="ORF">SAMN05443432_106206</name>
</gene>
<name>A0A1M7HZ93_9RHOB</name>
<dbReference type="RefSeq" id="WP_188129968.1">
    <property type="nucleotide sequence ID" value="NZ_FRCB01000006.1"/>
</dbReference>
<dbReference type="InterPro" id="IPR003737">
    <property type="entry name" value="GlcNAc_PI_deacetylase-related"/>
</dbReference>
<dbReference type="InterPro" id="IPR024078">
    <property type="entry name" value="LmbE-like_dom_sf"/>
</dbReference>
<dbReference type="AlphaFoldDB" id="A0A1M7HZ93"/>
<dbReference type="Gene3D" id="3.40.50.10320">
    <property type="entry name" value="LmbE-like"/>
    <property type="match status" value="1"/>
</dbReference>
<protein>
    <submittedName>
        <fullName evidence="1">GlcNAc-PI de-N-acetylase</fullName>
    </submittedName>
</protein>
<dbReference type="GO" id="GO:0016811">
    <property type="term" value="F:hydrolase activity, acting on carbon-nitrogen (but not peptide) bonds, in linear amides"/>
    <property type="evidence" value="ECO:0007669"/>
    <property type="project" value="TreeGrafter"/>
</dbReference>
<dbReference type="InterPro" id="IPR029063">
    <property type="entry name" value="SAM-dependent_MTases_sf"/>
</dbReference>
<dbReference type="SUPFAM" id="SSF102588">
    <property type="entry name" value="LmbE-like"/>
    <property type="match status" value="1"/>
</dbReference>
<dbReference type="SUPFAM" id="SSF53335">
    <property type="entry name" value="S-adenosyl-L-methionine-dependent methyltransferases"/>
    <property type="match status" value="1"/>
</dbReference>
<keyword evidence="2" id="KW-1185">Reference proteome</keyword>
<dbReference type="EMBL" id="FRCB01000006">
    <property type="protein sequence ID" value="SHM33842.1"/>
    <property type="molecule type" value="Genomic_DNA"/>
</dbReference>
<proteinExistence type="predicted"/>